<keyword evidence="2" id="KW-1185">Reference proteome</keyword>
<dbReference type="EMBL" id="ACVA01000047">
    <property type="protein sequence ID" value="EEX18175.1"/>
    <property type="molecule type" value="Genomic_DNA"/>
</dbReference>
<dbReference type="Proteomes" id="UP000003327">
    <property type="component" value="Unassembled WGS sequence"/>
</dbReference>
<protein>
    <submittedName>
        <fullName evidence="1">Uncharacterized protein</fullName>
    </submittedName>
</protein>
<reference evidence="1 2" key="1">
    <citation type="submission" date="2009-09" db="EMBL/GenBank/DDBJ databases">
        <authorList>
            <person name="Weinstock G."/>
            <person name="Sodergren E."/>
            <person name="Clifton S."/>
            <person name="Fulton L."/>
            <person name="Fulton B."/>
            <person name="Courtney L."/>
            <person name="Fronick C."/>
            <person name="Harrison M."/>
            <person name="Strong C."/>
            <person name="Farmer C."/>
            <person name="Delahaunty K."/>
            <person name="Markovic C."/>
            <person name="Hall O."/>
            <person name="Minx P."/>
            <person name="Tomlinson C."/>
            <person name="Mitreva M."/>
            <person name="Nelson J."/>
            <person name="Hou S."/>
            <person name="Wollam A."/>
            <person name="Pepin K.H."/>
            <person name="Johnson M."/>
            <person name="Bhonagiri V."/>
            <person name="Nash W.E."/>
            <person name="Warren W."/>
            <person name="Chinwalla A."/>
            <person name="Mardis E.R."/>
            <person name="Wilson R.K."/>
        </authorList>
    </citation>
    <scope>NUCLEOTIDE SEQUENCE [LARGE SCALE GENOMIC DNA]</scope>
    <source>
        <strain evidence="1 2">F0319</strain>
    </source>
</reference>
<dbReference type="STRING" id="649761.HMPREF0973_01960"/>
<dbReference type="AlphaFoldDB" id="C9MQR0"/>
<comment type="caution">
    <text evidence="1">The sequence shown here is derived from an EMBL/GenBank/DDBJ whole genome shotgun (WGS) entry which is preliminary data.</text>
</comment>
<accession>C9MQR0</accession>
<evidence type="ECO:0000313" key="1">
    <source>
        <dbReference type="EMBL" id="EEX18175.1"/>
    </source>
</evidence>
<sequence>MIRKLFLLIILHLIPLCVLAQGNPLVHIPITELLQYQVQKGKHNATPYSFSKYGLRQIRTELVVNTGDSRQLWGWHVTPNTDFDQSRQPLYRIFSKVDNSSIAVIDDKAGTLQIIFWDKAYYLYFAKDLRSHGFYLHPKKPSQNILRFLRKDCSVGVDVTVWVDMYIFTLFTV</sequence>
<evidence type="ECO:0000313" key="2">
    <source>
        <dbReference type="Proteomes" id="UP000003327"/>
    </source>
</evidence>
<gene>
    <name evidence="1" type="ORF">HMPREF0973_01960</name>
</gene>
<proteinExistence type="predicted"/>
<organism evidence="1 2">
    <name type="scientific">Prevotella veroralis F0319</name>
    <dbReference type="NCBI Taxonomy" id="649761"/>
    <lineage>
        <taxon>Bacteria</taxon>
        <taxon>Pseudomonadati</taxon>
        <taxon>Bacteroidota</taxon>
        <taxon>Bacteroidia</taxon>
        <taxon>Bacteroidales</taxon>
        <taxon>Prevotellaceae</taxon>
        <taxon>Prevotella</taxon>
    </lineage>
</organism>
<dbReference type="OrthoDB" id="1080500at2"/>
<dbReference type="HOGENOM" id="CLU_1538689_0_0_10"/>
<name>C9MQR0_9BACT</name>
<dbReference type="RefSeq" id="WP_004383651.1">
    <property type="nucleotide sequence ID" value="NZ_GG698714.1"/>
</dbReference>